<feature type="compositionally biased region" description="Low complexity" evidence="1">
    <location>
        <begin position="1"/>
        <end position="18"/>
    </location>
</feature>
<reference evidence="3" key="1">
    <citation type="journal article" date="2023" name="Mol. Phylogenet. Evol.">
        <title>Genome-scale phylogeny and comparative genomics of the fungal order Sordariales.</title>
        <authorList>
            <person name="Hensen N."/>
            <person name="Bonometti L."/>
            <person name="Westerberg I."/>
            <person name="Brannstrom I.O."/>
            <person name="Guillou S."/>
            <person name="Cros-Aarteil S."/>
            <person name="Calhoun S."/>
            <person name="Haridas S."/>
            <person name="Kuo A."/>
            <person name="Mondo S."/>
            <person name="Pangilinan J."/>
            <person name="Riley R."/>
            <person name="LaButti K."/>
            <person name="Andreopoulos B."/>
            <person name="Lipzen A."/>
            <person name="Chen C."/>
            <person name="Yan M."/>
            <person name="Daum C."/>
            <person name="Ng V."/>
            <person name="Clum A."/>
            <person name="Steindorff A."/>
            <person name="Ohm R.A."/>
            <person name="Martin F."/>
            <person name="Silar P."/>
            <person name="Natvig D.O."/>
            <person name="Lalanne C."/>
            <person name="Gautier V."/>
            <person name="Ament-Velasquez S.L."/>
            <person name="Kruys A."/>
            <person name="Hutchinson M.I."/>
            <person name="Powell A.J."/>
            <person name="Barry K."/>
            <person name="Miller A.N."/>
            <person name="Grigoriev I.V."/>
            <person name="Debuchy R."/>
            <person name="Gladieux P."/>
            <person name="Hiltunen Thoren M."/>
            <person name="Johannesson H."/>
        </authorList>
    </citation>
    <scope>NUCLEOTIDE SEQUENCE</scope>
    <source>
        <strain evidence="3">CBS 141.50</strain>
    </source>
</reference>
<protein>
    <submittedName>
        <fullName evidence="3">Kinase-like domain-containing protein</fullName>
    </submittedName>
</protein>
<keyword evidence="3" id="KW-0418">Kinase</keyword>
<evidence type="ECO:0000256" key="1">
    <source>
        <dbReference type="SAM" id="MobiDB-lite"/>
    </source>
</evidence>
<dbReference type="Proteomes" id="UP001302676">
    <property type="component" value="Unassembled WGS sequence"/>
</dbReference>
<feature type="region of interest" description="Disordered" evidence="1">
    <location>
        <begin position="82"/>
        <end position="102"/>
    </location>
</feature>
<dbReference type="PANTHER" id="PTHR21310">
    <property type="entry name" value="AMINOGLYCOSIDE PHOSPHOTRANSFERASE-RELATED-RELATED"/>
    <property type="match status" value="1"/>
</dbReference>
<sequence>MEASESAPPEQPEQSPLSDAQNTELENWINSEYRAGINITHQQITWYAERALSRDNPSSSLPPNFASTFLSHRPSLAAQLSQPTPPIVLQPPPPQPSDGQPLRGRALLESLKHTNRTRRLFGDSTTNPPHADRTPAPYPEGEVLYQRYGRFIIRHDDGNSVTKITTLRHGLSEGVEEPNEAVAMRFVKAYTSVPVPEVRGSAWDRVTMEYVEGQTLRQAWGVMTGEERERVLGELRGFVGQLRGLTGGMPGPNLPKPTPTPSAHPPIGRLNGLGALLPALPPRSGGPFTSVTDLHHWLVRPPQRIEQQSAYWTQITSHLGATDYPVVFSHADLAARNILVRDGHVVALLDWECAGWYPAYWEYVFAVMGMDRVDWGSLGCEVPGLFPEGGRFDLEYILMNFVLLF</sequence>
<evidence type="ECO:0000259" key="2">
    <source>
        <dbReference type="Pfam" id="PF01636"/>
    </source>
</evidence>
<dbReference type="AlphaFoldDB" id="A0AAN6UZK8"/>
<dbReference type="InterPro" id="IPR011009">
    <property type="entry name" value="Kinase-like_dom_sf"/>
</dbReference>
<comment type="caution">
    <text evidence="3">The sequence shown here is derived from an EMBL/GenBank/DDBJ whole genome shotgun (WGS) entry which is preliminary data.</text>
</comment>
<keyword evidence="3" id="KW-0808">Transferase</keyword>
<feature type="region of interest" description="Disordered" evidence="1">
    <location>
        <begin position="119"/>
        <end position="139"/>
    </location>
</feature>
<dbReference type="EMBL" id="MU853601">
    <property type="protein sequence ID" value="KAK4142107.1"/>
    <property type="molecule type" value="Genomic_DNA"/>
</dbReference>
<keyword evidence="4" id="KW-1185">Reference proteome</keyword>
<dbReference type="PANTHER" id="PTHR21310:SF58">
    <property type="entry name" value="AMINOGLYCOSIDE PHOSPHOTRANSFERASE DOMAIN-CONTAINING PROTEIN"/>
    <property type="match status" value="1"/>
</dbReference>
<dbReference type="Gene3D" id="3.90.1200.10">
    <property type="match status" value="1"/>
</dbReference>
<reference evidence="3" key="2">
    <citation type="submission" date="2023-05" db="EMBL/GenBank/DDBJ databases">
        <authorList>
            <consortium name="Lawrence Berkeley National Laboratory"/>
            <person name="Steindorff A."/>
            <person name="Hensen N."/>
            <person name="Bonometti L."/>
            <person name="Westerberg I."/>
            <person name="Brannstrom I.O."/>
            <person name="Guillou S."/>
            <person name="Cros-Aarteil S."/>
            <person name="Calhoun S."/>
            <person name="Haridas S."/>
            <person name="Kuo A."/>
            <person name="Mondo S."/>
            <person name="Pangilinan J."/>
            <person name="Riley R."/>
            <person name="Labutti K."/>
            <person name="Andreopoulos B."/>
            <person name="Lipzen A."/>
            <person name="Chen C."/>
            <person name="Yanf M."/>
            <person name="Daum C."/>
            <person name="Ng V."/>
            <person name="Clum A."/>
            <person name="Ohm R."/>
            <person name="Martin F."/>
            <person name="Silar P."/>
            <person name="Natvig D."/>
            <person name="Lalanne C."/>
            <person name="Gautier V."/>
            <person name="Ament-Velasquez S.L."/>
            <person name="Kruys A."/>
            <person name="Hutchinson M.I."/>
            <person name="Powell A.J."/>
            <person name="Barry K."/>
            <person name="Miller A.N."/>
            <person name="Grigoriev I.V."/>
            <person name="Debuchy R."/>
            <person name="Gladieux P."/>
            <person name="Thoren M.H."/>
            <person name="Johannesson H."/>
        </authorList>
    </citation>
    <scope>NUCLEOTIDE SEQUENCE</scope>
    <source>
        <strain evidence="3">CBS 141.50</strain>
    </source>
</reference>
<feature type="region of interest" description="Disordered" evidence="1">
    <location>
        <begin position="1"/>
        <end position="25"/>
    </location>
</feature>
<dbReference type="InterPro" id="IPR051678">
    <property type="entry name" value="AGP_Transferase"/>
</dbReference>
<gene>
    <name evidence="3" type="ORF">C8A04DRAFT_13494</name>
</gene>
<evidence type="ECO:0000313" key="4">
    <source>
        <dbReference type="Proteomes" id="UP001302676"/>
    </source>
</evidence>
<dbReference type="RefSeq" id="XP_062635478.1">
    <property type="nucleotide sequence ID" value="XM_062777740.1"/>
</dbReference>
<name>A0AAN6UZK8_9PEZI</name>
<evidence type="ECO:0000313" key="3">
    <source>
        <dbReference type="EMBL" id="KAK4142107.1"/>
    </source>
</evidence>
<dbReference type="GO" id="GO:0016301">
    <property type="term" value="F:kinase activity"/>
    <property type="evidence" value="ECO:0007669"/>
    <property type="project" value="UniProtKB-KW"/>
</dbReference>
<dbReference type="InterPro" id="IPR002575">
    <property type="entry name" value="Aminoglycoside_PTrfase"/>
</dbReference>
<proteinExistence type="predicted"/>
<feature type="domain" description="Aminoglycoside phosphotransferase" evidence="2">
    <location>
        <begin position="178"/>
        <end position="368"/>
    </location>
</feature>
<dbReference type="CDD" id="cd05120">
    <property type="entry name" value="APH_ChoK_like"/>
    <property type="match status" value="1"/>
</dbReference>
<organism evidence="3 4">
    <name type="scientific">Dichotomopilus funicola</name>
    <dbReference type="NCBI Taxonomy" id="1934379"/>
    <lineage>
        <taxon>Eukaryota</taxon>
        <taxon>Fungi</taxon>
        <taxon>Dikarya</taxon>
        <taxon>Ascomycota</taxon>
        <taxon>Pezizomycotina</taxon>
        <taxon>Sordariomycetes</taxon>
        <taxon>Sordariomycetidae</taxon>
        <taxon>Sordariales</taxon>
        <taxon>Chaetomiaceae</taxon>
        <taxon>Dichotomopilus</taxon>
    </lineage>
</organism>
<dbReference type="Pfam" id="PF01636">
    <property type="entry name" value="APH"/>
    <property type="match status" value="1"/>
</dbReference>
<dbReference type="GeneID" id="87814353"/>
<accession>A0AAN6UZK8</accession>
<dbReference type="SUPFAM" id="SSF56112">
    <property type="entry name" value="Protein kinase-like (PK-like)"/>
    <property type="match status" value="1"/>
</dbReference>
<feature type="compositionally biased region" description="Pro residues" evidence="1">
    <location>
        <begin position="83"/>
        <end position="96"/>
    </location>
</feature>